<dbReference type="AlphaFoldDB" id="A0A0C3SCR4"/>
<feature type="chain" id="PRO_5002169808" description="Beta-lactamase-related domain-containing protein" evidence="2">
    <location>
        <begin position="18"/>
        <end position="591"/>
    </location>
</feature>
<dbReference type="HOGENOM" id="CLU_020027_14_0_1"/>
<evidence type="ECO:0000259" key="3">
    <source>
        <dbReference type="Pfam" id="PF00144"/>
    </source>
</evidence>
<evidence type="ECO:0000313" key="5">
    <source>
        <dbReference type="Proteomes" id="UP000053257"/>
    </source>
</evidence>
<reference evidence="4 5" key="1">
    <citation type="journal article" date="2014" name="PLoS Genet.">
        <title>Analysis of the Phlebiopsis gigantea genome, transcriptome and secretome provides insight into its pioneer colonization strategies of wood.</title>
        <authorList>
            <person name="Hori C."/>
            <person name="Ishida T."/>
            <person name="Igarashi K."/>
            <person name="Samejima M."/>
            <person name="Suzuki H."/>
            <person name="Master E."/>
            <person name="Ferreira P."/>
            <person name="Ruiz-Duenas F.J."/>
            <person name="Held B."/>
            <person name="Canessa P."/>
            <person name="Larrondo L.F."/>
            <person name="Schmoll M."/>
            <person name="Druzhinina I.S."/>
            <person name="Kubicek C.P."/>
            <person name="Gaskell J.A."/>
            <person name="Kersten P."/>
            <person name="St John F."/>
            <person name="Glasner J."/>
            <person name="Sabat G."/>
            <person name="Splinter BonDurant S."/>
            <person name="Syed K."/>
            <person name="Yadav J."/>
            <person name="Mgbeahuruike A.C."/>
            <person name="Kovalchuk A."/>
            <person name="Asiegbu F.O."/>
            <person name="Lackner G."/>
            <person name="Hoffmeister D."/>
            <person name="Rencoret J."/>
            <person name="Gutierrez A."/>
            <person name="Sun H."/>
            <person name="Lindquist E."/>
            <person name="Barry K."/>
            <person name="Riley R."/>
            <person name="Grigoriev I.V."/>
            <person name="Henrissat B."/>
            <person name="Kues U."/>
            <person name="Berka R.M."/>
            <person name="Martinez A.T."/>
            <person name="Covert S.F."/>
            <person name="Blanchette R.A."/>
            <person name="Cullen D."/>
        </authorList>
    </citation>
    <scope>NUCLEOTIDE SEQUENCE [LARGE SCALE GENOMIC DNA]</scope>
    <source>
        <strain evidence="4 5">11061_1 CR5-6</strain>
    </source>
</reference>
<dbReference type="InterPro" id="IPR012338">
    <property type="entry name" value="Beta-lactam/transpept-like"/>
</dbReference>
<dbReference type="SUPFAM" id="SSF56601">
    <property type="entry name" value="beta-lactamase/transpeptidase-like"/>
    <property type="match status" value="1"/>
</dbReference>
<dbReference type="Proteomes" id="UP000053257">
    <property type="component" value="Unassembled WGS sequence"/>
</dbReference>
<comment type="similarity">
    <text evidence="1">Belongs to the peptidase S12 family.</text>
</comment>
<dbReference type="STRING" id="745531.A0A0C3SCR4"/>
<feature type="domain" description="Beta-lactamase-related" evidence="3">
    <location>
        <begin position="53"/>
        <end position="401"/>
    </location>
</feature>
<gene>
    <name evidence="4" type="ORF">PHLGIDRAFT_28072</name>
</gene>
<keyword evidence="5" id="KW-1185">Reference proteome</keyword>
<dbReference type="Gene3D" id="3.40.710.10">
    <property type="entry name" value="DD-peptidase/beta-lactamase superfamily"/>
    <property type="match status" value="1"/>
</dbReference>
<dbReference type="PANTHER" id="PTHR46825">
    <property type="entry name" value="D-ALANYL-D-ALANINE-CARBOXYPEPTIDASE/ENDOPEPTIDASE AMPH"/>
    <property type="match status" value="1"/>
</dbReference>
<proteinExistence type="inferred from homology"/>
<keyword evidence="2" id="KW-0732">Signal</keyword>
<evidence type="ECO:0000256" key="1">
    <source>
        <dbReference type="ARBA" id="ARBA00038215"/>
    </source>
</evidence>
<dbReference type="InterPro" id="IPR050491">
    <property type="entry name" value="AmpC-like"/>
</dbReference>
<dbReference type="PANTHER" id="PTHR46825:SF9">
    <property type="entry name" value="BETA-LACTAMASE-RELATED DOMAIN-CONTAINING PROTEIN"/>
    <property type="match status" value="1"/>
</dbReference>
<feature type="signal peptide" evidence="2">
    <location>
        <begin position="1"/>
        <end position="17"/>
    </location>
</feature>
<dbReference type="InterPro" id="IPR001466">
    <property type="entry name" value="Beta-lactam-related"/>
</dbReference>
<protein>
    <recommendedName>
        <fullName evidence="3">Beta-lactamase-related domain-containing protein</fullName>
    </recommendedName>
</protein>
<accession>A0A0C3SCR4</accession>
<evidence type="ECO:0000256" key="2">
    <source>
        <dbReference type="SAM" id="SignalP"/>
    </source>
</evidence>
<evidence type="ECO:0000313" key="4">
    <source>
        <dbReference type="EMBL" id="KIP11152.1"/>
    </source>
</evidence>
<dbReference type="OrthoDB" id="5946976at2759"/>
<organism evidence="4 5">
    <name type="scientific">Phlebiopsis gigantea (strain 11061_1 CR5-6)</name>
    <name type="common">White-rot fungus</name>
    <name type="synonym">Peniophora gigantea</name>
    <dbReference type="NCBI Taxonomy" id="745531"/>
    <lineage>
        <taxon>Eukaryota</taxon>
        <taxon>Fungi</taxon>
        <taxon>Dikarya</taxon>
        <taxon>Basidiomycota</taxon>
        <taxon>Agaricomycotina</taxon>
        <taxon>Agaricomycetes</taxon>
        <taxon>Polyporales</taxon>
        <taxon>Phanerochaetaceae</taxon>
        <taxon>Phlebiopsis</taxon>
    </lineage>
</organism>
<sequence length="591" mass="65372">MWVAPVAFALLTGCVLGQQHVLGDNIVSVEATTRSPTWLPHSSTNKAINSRVKSLAQELMQEAAIKGLSIGVVLPDGSVETTALGFRSEHGDVMTTDTLFAIASCSKAFLTGSIGILMDDFAQGRNQTALPSTIHPFDWSTKIKDLFPDYWKLMDPWATDKATLRDILSHQSGLPRHDFSYKPTDKPLDVLRRMQYLRPAFELRQRWHYNNQMYMLGAYLVSTYSGIPYTNYVQDRILNPLNMSSTTFSPDEALETGRRSQSWTGLGRLIPFWMTDDMTDLAAGMGGLVSSVEDLTKWIKVLLHGGVEAKTNKTIIPYAAYEEITTSLSIVSGRTSQPYLSPTMYGLAWNQHSYQGHKMLEHSGAFPGFSSEVAFFPDDNVGIVTLANGDEKHKQELSVIYRIIEDYLGLPHKESERLRNETFASNKSIKPALSTGNKTSESLALPLAAYAGHYHDPGYGSFTLCAPSPSPSSECTSVLHDFAPFHDTTNGSIPALYTTVSAVWISHFRLVHRSADVFELHGTFLFPHGYGKDTSPFETNEMGDEPPTAEFWVEDGKVKGVALNGLVGEMTEMQRSGGSLKDTAEVWLEKV</sequence>
<dbReference type="EMBL" id="KN840448">
    <property type="protein sequence ID" value="KIP11152.1"/>
    <property type="molecule type" value="Genomic_DNA"/>
</dbReference>
<dbReference type="Pfam" id="PF00144">
    <property type="entry name" value="Beta-lactamase"/>
    <property type="match status" value="1"/>
</dbReference>
<name>A0A0C3SCR4_PHLG1</name>